<evidence type="ECO:0000256" key="1">
    <source>
        <dbReference type="SAM" id="MobiDB-lite"/>
    </source>
</evidence>
<feature type="non-terminal residue" evidence="2">
    <location>
        <position position="1"/>
    </location>
</feature>
<protein>
    <submittedName>
        <fullName evidence="2">Uncharacterized protein</fullName>
    </submittedName>
</protein>
<feature type="compositionally biased region" description="Basic and acidic residues" evidence="1">
    <location>
        <begin position="155"/>
        <end position="167"/>
    </location>
</feature>
<feature type="region of interest" description="Disordered" evidence="1">
    <location>
        <begin position="1"/>
        <end position="167"/>
    </location>
</feature>
<feature type="compositionally biased region" description="Low complexity" evidence="1">
    <location>
        <begin position="11"/>
        <end position="24"/>
    </location>
</feature>
<evidence type="ECO:0000313" key="3">
    <source>
        <dbReference type="Proteomes" id="UP001189429"/>
    </source>
</evidence>
<accession>A0ABN9SUA3</accession>
<feature type="compositionally biased region" description="Basic residues" evidence="1">
    <location>
        <begin position="1"/>
        <end position="10"/>
    </location>
</feature>
<reference evidence="2" key="1">
    <citation type="submission" date="2023-10" db="EMBL/GenBank/DDBJ databases">
        <authorList>
            <person name="Chen Y."/>
            <person name="Shah S."/>
            <person name="Dougan E. K."/>
            <person name="Thang M."/>
            <person name="Chan C."/>
        </authorList>
    </citation>
    <scope>NUCLEOTIDE SEQUENCE [LARGE SCALE GENOMIC DNA]</scope>
</reference>
<gene>
    <name evidence="2" type="ORF">PCOR1329_LOCUS32686</name>
</gene>
<evidence type="ECO:0000313" key="2">
    <source>
        <dbReference type="EMBL" id="CAK0836071.1"/>
    </source>
</evidence>
<sequence length="167" mass="17492">QPASRRRAHGHVGPAVGVGPNAAGFREPGPGALHPPRHAAAPGLRASARRTQAGGSAARRFRGLVRGREATPGGDLLAASRRREHAAVQPQRMPRLRVGAAPRGNRRPPPRAGAGGVCDPARGLDRGLPAPRRRAQRGPGAAVRRGGVHGQVRPPEGKGRRREDPPR</sequence>
<dbReference type="Proteomes" id="UP001189429">
    <property type="component" value="Unassembled WGS sequence"/>
</dbReference>
<feature type="compositionally biased region" description="Low complexity" evidence="1">
    <location>
        <begin position="137"/>
        <end position="154"/>
    </location>
</feature>
<organism evidence="2 3">
    <name type="scientific">Prorocentrum cordatum</name>
    <dbReference type="NCBI Taxonomy" id="2364126"/>
    <lineage>
        <taxon>Eukaryota</taxon>
        <taxon>Sar</taxon>
        <taxon>Alveolata</taxon>
        <taxon>Dinophyceae</taxon>
        <taxon>Prorocentrales</taxon>
        <taxon>Prorocentraceae</taxon>
        <taxon>Prorocentrum</taxon>
    </lineage>
</organism>
<comment type="caution">
    <text evidence="2">The sequence shown here is derived from an EMBL/GenBank/DDBJ whole genome shotgun (WGS) entry which is preliminary data.</text>
</comment>
<name>A0ABN9SUA3_9DINO</name>
<dbReference type="EMBL" id="CAUYUJ010013359">
    <property type="protein sequence ID" value="CAK0836071.1"/>
    <property type="molecule type" value="Genomic_DNA"/>
</dbReference>
<feature type="non-terminal residue" evidence="2">
    <location>
        <position position="167"/>
    </location>
</feature>
<keyword evidence="3" id="KW-1185">Reference proteome</keyword>
<proteinExistence type="predicted"/>